<dbReference type="SUPFAM" id="SSF53756">
    <property type="entry name" value="UDP-Glycosyltransferase/glycogen phosphorylase"/>
    <property type="match status" value="1"/>
</dbReference>
<dbReference type="Proteomes" id="UP000178377">
    <property type="component" value="Unassembled WGS sequence"/>
</dbReference>
<dbReference type="STRING" id="1817828.A2722_04240"/>
<comment type="caution">
    <text evidence="3">The sequence shown here is derived from an EMBL/GenBank/DDBJ whole genome shotgun (WGS) entry which is preliminary data.</text>
</comment>
<dbReference type="Pfam" id="PF00534">
    <property type="entry name" value="Glycos_transf_1"/>
    <property type="match status" value="1"/>
</dbReference>
<dbReference type="GO" id="GO:0016757">
    <property type="term" value="F:glycosyltransferase activity"/>
    <property type="evidence" value="ECO:0007669"/>
    <property type="project" value="InterPro"/>
</dbReference>
<organism evidence="3 4">
    <name type="scientific">Candidatus Doudnabacteria bacterium RIFCSPHIGHO2_01_FULL_50_11</name>
    <dbReference type="NCBI Taxonomy" id="1817828"/>
    <lineage>
        <taxon>Bacteria</taxon>
        <taxon>Candidatus Doudnaibacteriota</taxon>
    </lineage>
</organism>
<evidence type="ECO:0000259" key="1">
    <source>
        <dbReference type="Pfam" id="PF00534"/>
    </source>
</evidence>
<reference evidence="3 4" key="1">
    <citation type="journal article" date="2016" name="Nat. Commun.">
        <title>Thousands of microbial genomes shed light on interconnected biogeochemical processes in an aquifer system.</title>
        <authorList>
            <person name="Anantharaman K."/>
            <person name="Brown C.T."/>
            <person name="Hug L.A."/>
            <person name="Sharon I."/>
            <person name="Castelle C.J."/>
            <person name="Probst A.J."/>
            <person name="Thomas B.C."/>
            <person name="Singh A."/>
            <person name="Wilkins M.J."/>
            <person name="Karaoz U."/>
            <person name="Brodie E.L."/>
            <person name="Williams K.H."/>
            <person name="Hubbard S.S."/>
            <person name="Banfield J.F."/>
        </authorList>
    </citation>
    <scope>NUCLEOTIDE SEQUENCE [LARGE SCALE GENOMIC DNA]</scope>
</reference>
<evidence type="ECO:0008006" key="5">
    <source>
        <dbReference type="Google" id="ProtNLM"/>
    </source>
</evidence>
<dbReference type="PANTHER" id="PTHR45947:SF3">
    <property type="entry name" value="SULFOQUINOVOSYL TRANSFERASE SQD2"/>
    <property type="match status" value="1"/>
</dbReference>
<evidence type="ECO:0000259" key="2">
    <source>
        <dbReference type="Pfam" id="PF13439"/>
    </source>
</evidence>
<dbReference type="AlphaFoldDB" id="A0A1F5PG42"/>
<name>A0A1F5PG42_9BACT</name>
<gene>
    <name evidence="3" type="ORF">A2722_04240</name>
</gene>
<evidence type="ECO:0000313" key="4">
    <source>
        <dbReference type="Proteomes" id="UP000178377"/>
    </source>
</evidence>
<dbReference type="InterPro" id="IPR001296">
    <property type="entry name" value="Glyco_trans_1"/>
</dbReference>
<feature type="domain" description="Glycosyltransferase subfamily 4-like N-terminal" evidence="2">
    <location>
        <begin position="14"/>
        <end position="177"/>
    </location>
</feature>
<dbReference type="CDD" id="cd03801">
    <property type="entry name" value="GT4_PimA-like"/>
    <property type="match status" value="1"/>
</dbReference>
<protein>
    <recommendedName>
        <fullName evidence="5">Glycosyl transferase family 1 domain-containing protein</fullName>
    </recommendedName>
</protein>
<accession>A0A1F5PG42</accession>
<dbReference type="EMBL" id="MFEO01000027">
    <property type="protein sequence ID" value="OGE88929.1"/>
    <property type="molecule type" value="Genomic_DNA"/>
</dbReference>
<dbReference type="Gene3D" id="3.40.50.2000">
    <property type="entry name" value="Glycogen Phosphorylase B"/>
    <property type="match status" value="2"/>
</dbReference>
<feature type="domain" description="Glycosyl transferase family 1" evidence="1">
    <location>
        <begin position="182"/>
        <end position="343"/>
    </location>
</feature>
<evidence type="ECO:0000313" key="3">
    <source>
        <dbReference type="EMBL" id="OGE88929.1"/>
    </source>
</evidence>
<proteinExistence type="predicted"/>
<dbReference type="InterPro" id="IPR028098">
    <property type="entry name" value="Glyco_trans_4-like_N"/>
</dbReference>
<dbReference type="InterPro" id="IPR050194">
    <property type="entry name" value="Glycosyltransferase_grp1"/>
</dbReference>
<dbReference type="Pfam" id="PF13439">
    <property type="entry name" value="Glyco_transf_4"/>
    <property type="match status" value="1"/>
</dbReference>
<dbReference type="PANTHER" id="PTHR45947">
    <property type="entry name" value="SULFOQUINOVOSYL TRANSFERASE SQD2"/>
    <property type="match status" value="1"/>
</dbReference>
<sequence length="363" mass="40560">MTTMFFRFPLEPTWGGAEKLTFEFLSRIAGSNRKSAIYCNHLPLAQRCREGGVGAVVAWAGWEPTVWWAIFFSPLTALACGLILLRAVISHGRPETVYCTTLADKLFITPWALVIACNVVWIEHTRLGRWFFDNPFLPLYRLLSRRVRIIAPSYFLRDQLLKAKIPFDRIRIIYPGTAISDESNKTEKAVDAPTVGFLGRLAQEKGLATLIQASAYLSDQTHILIAGDGPEKKRLEQMASDEGVSQKIEFAGVINNIDDFFARIDALAVPSLEAESFGLVALEAMAHGVPVVASRIGALPEIIEHERTGLLFTPGSSDELASSLHRLLESSTLYNRLAQEARRAVKRRFRIERYVEDLGRVEA</sequence>